<keyword evidence="2" id="KW-1185">Reference proteome</keyword>
<name>A0A1H0JTA0_9PSEU</name>
<dbReference type="EMBL" id="FNIX01000002">
    <property type="protein sequence ID" value="SDO46651.1"/>
    <property type="molecule type" value="Genomic_DNA"/>
</dbReference>
<gene>
    <name evidence="1" type="ORF">SAMN05421507_102619</name>
</gene>
<evidence type="ECO:0000313" key="2">
    <source>
        <dbReference type="Proteomes" id="UP000199691"/>
    </source>
</evidence>
<dbReference type="Proteomes" id="UP000199691">
    <property type="component" value="Unassembled WGS sequence"/>
</dbReference>
<sequence>MTPPVTLGAAACFANARIAAEQAEFVQQRQAARRVAEHARDAGDCLDLLTMLGLSNLAPTVVPPAHPTNMTFPDALGVSRPAEADHR</sequence>
<dbReference type="AlphaFoldDB" id="A0A1H0JTA0"/>
<proteinExistence type="predicted"/>
<organism evidence="1 2">
    <name type="scientific">Lentzea jiangxiensis</name>
    <dbReference type="NCBI Taxonomy" id="641025"/>
    <lineage>
        <taxon>Bacteria</taxon>
        <taxon>Bacillati</taxon>
        <taxon>Actinomycetota</taxon>
        <taxon>Actinomycetes</taxon>
        <taxon>Pseudonocardiales</taxon>
        <taxon>Pseudonocardiaceae</taxon>
        <taxon>Lentzea</taxon>
    </lineage>
</organism>
<dbReference type="OrthoDB" id="4560958at2"/>
<accession>A0A1H0JTA0</accession>
<protein>
    <submittedName>
        <fullName evidence="1">Uncharacterized protein</fullName>
    </submittedName>
</protein>
<reference evidence="2" key="1">
    <citation type="submission" date="2016-10" db="EMBL/GenBank/DDBJ databases">
        <authorList>
            <person name="Varghese N."/>
            <person name="Submissions S."/>
        </authorList>
    </citation>
    <scope>NUCLEOTIDE SEQUENCE [LARGE SCALE GENOMIC DNA]</scope>
    <source>
        <strain evidence="2">CGMCC 4.6609</strain>
    </source>
</reference>
<dbReference type="RefSeq" id="WP_143022585.1">
    <property type="nucleotide sequence ID" value="NZ_FNIX01000002.1"/>
</dbReference>
<evidence type="ECO:0000313" key="1">
    <source>
        <dbReference type="EMBL" id="SDO46651.1"/>
    </source>
</evidence>